<name>A0A0D0LG61_VARPD</name>
<feature type="compositionally biased region" description="Polar residues" evidence="1">
    <location>
        <begin position="23"/>
        <end position="38"/>
    </location>
</feature>
<dbReference type="AlphaFoldDB" id="A0A0D0LG61"/>
<accession>A0A0D0LG61</accession>
<evidence type="ECO:0000313" key="3">
    <source>
        <dbReference type="Proteomes" id="UP000032067"/>
    </source>
</evidence>
<gene>
    <name evidence="2" type="ORF">RT97_00680</name>
</gene>
<dbReference type="Proteomes" id="UP000032067">
    <property type="component" value="Unassembled WGS sequence"/>
</dbReference>
<protein>
    <submittedName>
        <fullName evidence="2">Uncharacterized protein</fullName>
    </submittedName>
</protein>
<dbReference type="EMBL" id="JXQQ01000003">
    <property type="protein sequence ID" value="KIQ37177.1"/>
    <property type="molecule type" value="Genomic_DNA"/>
</dbReference>
<feature type="region of interest" description="Disordered" evidence="1">
    <location>
        <begin position="1"/>
        <end position="70"/>
    </location>
</feature>
<sequence length="70" mass="7864">MTKPSTIDTRDDTNDRDENDTTQPSAHNKAGHQQPTSRNEPRRTPESRHDRESHVGGSNQIQSRRGGGTR</sequence>
<dbReference type="RefSeq" id="WP_253278095.1">
    <property type="nucleotide sequence ID" value="NZ_JXQQ01000003.1"/>
</dbReference>
<proteinExistence type="predicted"/>
<evidence type="ECO:0000313" key="2">
    <source>
        <dbReference type="EMBL" id="KIQ37177.1"/>
    </source>
</evidence>
<comment type="caution">
    <text evidence="2">The sequence shown here is derived from an EMBL/GenBank/DDBJ whole genome shotgun (WGS) entry which is preliminary data.</text>
</comment>
<feature type="compositionally biased region" description="Basic and acidic residues" evidence="1">
    <location>
        <begin position="39"/>
        <end position="54"/>
    </location>
</feature>
<organism evidence="2 3">
    <name type="scientific">Variovorax paradoxus</name>
    <dbReference type="NCBI Taxonomy" id="34073"/>
    <lineage>
        <taxon>Bacteria</taxon>
        <taxon>Pseudomonadati</taxon>
        <taxon>Pseudomonadota</taxon>
        <taxon>Betaproteobacteria</taxon>
        <taxon>Burkholderiales</taxon>
        <taxon>Comamonadaceae</taxon>
        <taxon>Variovorax</taxon>
    </lineage>
</organism>
<reference evidence="2 3" key="1">
    <citation type="submission" date="2014-12" db="EMBL/GenBank/DDBJ databases">
        <title>16Stimator: statistical estimation of ribosomal gene copy numbers from draft genome assemblies.</title>
        <authorList>
            <person name="Perisin M.A."/>
            <person name="Vetter M."/>
            <person name="Gilbert J.A."/>
            <person name="Bergelson J."/>
        </authorList>
    </citation>
    <scope>NUCLEOTIDE SEQUENCE [LARGE SCALE GENOMIC DNA]</scope>
    <source>
        <strain evidence="2 3">MEDvA23</strain>
    </source>
</reference>
<evidence type="ECO:0000256" key="1">
    <source>
        <dbReference type="SAM" id="MobiDB-lite"/>
    </source>
</evidence>